<feature type="region of interest" description="Disordered" evidence="1">
    <location>
        <begin position="63"/>
        <end position="82"/>
    </location>
</feature>
<dbReference type="KEGG" id="cnc:CNE_1c13450"/>
<dbReference type="Proteomes" id="UP000006798">
    <property type="component" value="Chromosome 1"/>
</dbReference>
<proteinExistence type="predicted"/>
<gene>
    <name evidence="2" type="ordered locus">CNE_1c13450</name>
</gene>
<organism evidence="2 3">
    <name type="scientific">Cupriavidus necator (strain ATCC 43291 / DSM 13513 / CCUG 52238 / LMG 8453 / N-1)</name>
    <name type="common">Ralstonia eutropha</name>
    <dbReference type="NCBI Taxonomy" id="1042878"/>
    <lineage>
        <taxon>Bacteria</taxon>
        <taxon>Pseudomonadati</taxon>
        <taxon>Pseudomonadota</taxon>
        <taxon>Betaproteobacteria</taxon>
        <taxon>Burkholderiales</taxon>
        <taxon>Burkholderiaceae</taxon>
        <taxon>Cupriavidus</taxon>
    </lineage>
</organism>
<evidence type="ECO:0000256" key="1">
    <source>
        <dbReference type="SAM" id="MobiDB-lite"/>
    </source>
</evidence>
<evidence type="ECO:0000313" key="3">
    <source>
        <dbReference type="Proteomes" id="UP000006798"/>
    </source>
</evidence>
<accession>G0ES76</accession>
<dbReference type="AlphaFoldDB" id="G0ES76"/>
<sequence>MAPMTKFFDKKLEDELGTAAALQIAALGADVRATMDRMNAIRVAQGKPTLEQEMAELEAFEQEEIRSGRAKPEDFEWEPPLD</sequence>
<dbReference type="HOGENOM" id="CLU_2552549_0_0_4"/>
<feature type="compositionally biased region" description="Basic and acidic residues" evidence="1">
    <location>
        <begin position="63"/>
        <end position="74"/>
    </location>
</feature>
<protein>
    <submittedName>
        <fullName evidence="2">Uncharacterized protein</fullName>
    </submittedName>
</protein>
<reference evidence="2 3" key="1">
    <citation type="journal article" date="2011" name="J. Bacteriol.">
        <title>Complete genome sequence of the type strain Cupriavidus necator N-1.</title>
        <authorList>
            <person name="Poehlein A."/>
            <person name="Kusian B."/>
            <person name="Friedrich B."/>
            <person name="Daniel R."/>
            <person name="Bowien B."/>
        </authorList>
    </citation>
    <scope>NUCLEOTIDE SEQUENCE [LARGE SCALE GENOMIC DNA]</scope>
    <source>
        <strain evidence="3">ATCC 43291 / DSM 13513 / CCUG 52238 / LMG 8453 / N-1</strain>
    </source>
</reference>
<dbReference type="EMBL" id="CP002877">
    <property type="protein sequence ID" value="AEI76694.1"/>
    <property type="molecule type" value="Genomic_DNA"/>
</dbReference>
<name>G0ES76_CUPNN</name>
<evidence type="ECO:0000313" key="2">
    <source>
        <dbReference type="EMBL" id="AEI76694.1"/>
    </source>
</evidence>